<dbReference type="GeneID" id="4432056"/>
<protein>
    <submittedName>
        <fullName evidence="1">Uncharacterized protein</fullName>
    </submittedName>
</protein>
<accession>Q6ZYG0</accession>
<dbReference type="RefSeq" id="YP_015564.1">
    <property type="nucleotide sequence ID" value="NC_005872.1"/>
</dbReference>
<evidence type="ECO:0000313" key="1">
    <source>
        <dbReference type="EMBL" id="CAG25662.1"/>
    </source>
</evidence>
<dbReference type="KEGG" id="vg:4432056"/>
<organismHost>
    <name type="scientific">Pyrobaculum</name>
    <dbReference type="NCBI Taxonomy" id="2276"/>
</organismHost>
<proteinExistence type="predicted"/>
<name>Q6ZYG0_PSVY</name>
<organismHost>
    <name type="scientific">Thermoproteus tenax</name>
    <dbReference type="NCBI Taxonomy" id="2271"/>
</organismHost>
<sequence length="170" mass="19448">MKTAIGLNTSQWLAMAGDFDIREACPNRVRYLNGAVNALIFKYPDVDVVDNGVELGPCVYRTIFRMAVSNPEDNKAVALAIARINEYIRDVKARLDGYGWEIFEKETYIEEGYVYAEVKWMRRVRIPGKKYVSLMEIYELALPHIEKNLRESAEFFELLRGGSEAVAEAQ</sequence>
<evidence type="ECO:0000313" key="2">
    <source>
        <dbReference type="Proteomes" id="UP000008777"/>
    </source>
</evidence>
<dbReference type="Proteomes" id="UP000008777">
    <property type="component" value="Segment"/>
</dbReference>
<keyword evidence="2" id="KW-1185">Reference proteome</keyword>
<dbReference type="EMBL" id="AJ635161">
    <property type="protein sequence ID" value="CAG25662.1"/>
    <property type="molecule type" value="Genomic_DNA"/>
</dbReference>
<reference evidence="1 2" key="1">
    <citation type="journal article" date="2004" name="Virology">
        <title>Morphology and genome organisation of the virus PSV of the hyperthermophilic archaeal genera Pyrobaculum and Thermoproteus: A novel virus family, the Globuloviridae.</title>
        <authorList>
            <person name="Haering M."/>
            <person name="Peng X."/>
            <person name="Bruegger K."/>
            <person name="Rachel R."/>
            <person name="Stetter K.O."/>
            <person name="Garrett R.A."/>
            <person name="Prangishvili D."/>
        </authorList>
    </citation>
    <scope>NUCLEOTIDE SEQUENCE [LARGE SCALE GENOMIC DNA]</scope>
    <source>
        <strain evidence="2">Isolate United States/Yellowstone</strain>
    </source>
</reference>
<organism evidence="1 2">
    <name type="scientific">Pyrobaculum spherical virus (isolate United States/Yellowstone)</name>
    <name type="common">PSV</name>
    <dbReference type="NCBI Taxonomy" id="654907"/>
    <lineage>
        <taxon>Viruses</taxon>
        <taxon>Viruses incertae sedis</taxon>
        <taxon>Globuloviridae</taxon>
        <taxon>Alphaglobulovirus</taxon>
        <taxon>Alphaglobulovirus obsidianense</taxon>
    </lineage>
</organism>